<gene>
    <name evidence="3" type="ORF">DI533_06420</name>
</gene>
<sequence>MRKACDTILAVRAGDGKGGIWHTQGLGKSLLMTFLAGRIVHHPAMENPTFLVLTGRNDLDNQMFATFARCKSLLGEEPVGVIAAIRREGSGVAGTTAAPARQYSRWSARRSDTCRWGCPWHP</sequence>
<dbReference type="InterPro" id="IPR040980">
    <property type="entry name" value="SWI2_SNF2"/>
</dbReference>
<dbReference type="Pfam" id="PF18766">
    <property type="entry name" value="SWI2_SNF2"/>
    <property type="match status" value="1"/>
</dbReference>
<dbReference type="PANTHER" id="PTHR30195:SF15">
    <property type="entry name" value="TYPE I RESTRICTION ENZYME HINDI ENDONUCLEASE SUBUNIT"/>
    <property type="match status" value="1"/>
</dbReference>
<evidence type="ECO:0000313" key="3">
    <source>
        <dbReference type="EMBL" id="PZR00222.1"/>
    </source>
</evidence>
<comment type="caution">
    <text evidence="3">The sequence shown here is derived from an EMBL/GenBank/DDBJ whole genome shotgun (WGS) entry which is preliminary data.</text>
</comment>
<evidence type="ECO:0000313" key="4">
    <source>
        <dbReference type="Proteomes" id="UP000248975"/>
    </source>
</evidence>
<dbReference type="SUPFAM" id="SSF52540">
    <property type="entry name" value="P-loop containing nucleoside triphosphate hydrolases"/>
    <property type="match status" value="1"/>
</dbReference>
<keyword evidence="1" id="KW-0680">Restriction system</keyword>
<protein>
    <recommendedName>
        <fullName evidence="2">SWI2/SNF2 ATPase domain-containing protein</fullName>
    </recommendedName>
</protein>
<dbReference type="InterPro" id="IPR051268">
    <property type="entry name" value="Type-I_R_enzyme_R_subunit"/>
</dbReference>
<name>A0A2W5SB27_CERSP</name>
<organism evidence="3 4">
    <name type="scientific">Cereibacter sphaeroides</name>
    <name type="common">Rhodobacter sphaeroides</name>
    <dbReference type="NCBI Taxonomy" id="1063"/>
    <lineage>
        <taxon>Bacteria</taxon>
        <taxon>Pseudomonadati</taxon>
        <taxon>Pseudomonadota</taxon>
        <taxon>Alphaproteobacteria</taxon>
        <taxon>Rhodobacterales</taxon>
        <taxon>Paracoccaceae</taxon>
        <taxon>Cereibacter</taxon>
    </lineage>
</organism>
<dbReference type="PANTHER" id="PTHR30195">
    <property type="entry name" value="TYPE I SITE-SPECIFIC DEOXYRIBONUCLEASE PROTEIN SUBUNIT M AND R"/>
    <property type="match status" value="1"/>
</dbReference>
<dbReference type="Gene3D" id="3.40.50.300">
    <property type="entry name" value="P-loop containing nucleotide triphosphate hydrolases"/>
    <property type="match status" value="1"/>
</dbReference>
<evidence type="ECO:0000256" key="1">
    <source>
        <dbReference type="ARBA" id="ARBA00022747"/>
    </source>
</evidence>
<dbReference type="EMBL" id="QFQS01000001">
    <property type="protein sequence ID" value="PZR00222.1"/>
    <property type="molecule type" value="Genomic_DNA"/>
</dbReference>
<dbReference type="InterPro" id="IPR027417">
    <property type="entry name" value="P-loop_NTPase"/>
</dbReference>
<dbReference type="GO" id="GO:0009307">
    <property type="term" value="P:DNA restriction-modification system"/>
    <property type="evidence" value="ECO:0007669"/>
    <property type="project" value="UniProtKB-KW"/>
</dbReference>
<accession>A0A2W5SB27</accession>
<evidence type="ECO:0000259" key="2">
    <source>
        <dbReference type="Pfam" id="PF18766"/>
    </source>
</evidence>
<dbReference type="Proteomes" id="UP000248975">
    <property type="component" value="Unassembled WGS sequence"/>
</dbReference>
<reference evidence="3 4" key="1">
    <citation type="submission" date="2017-08" db="EMBL/GenBank/DDBJ databases">
        <title>Infants hospitalized years apart are colonized by the same room-sourced microbial strains.</title>
        <authorList>
            <person name="Brooks B."/>
            <person name="Olm M.R."/>
            <person name="Firek B.A."/>
            <person name="Baker R."/>
            <person name="Thomas B.C."/>
            <person name="Morowitz M.J."/>
            <person name="Banfield J.F."/>
        </authorList>
    </citation>
    <scope>NUCLEOTIDE SEQUENCE [LARGE SCALE GENOMIC DNA]</scope>
    <source>
        <strain evidence="3">S2_003_000_R2_11</strain>
    </source>
</reference>
<feature type="domain" description="SWI2/SNF2 ATPase" evidence="2">
    <location>
        <begin position="11"/>
        <end position="72"/>
    </location>
</feature>
<dbReference type="AlphaFoldDB" id="A0A2W5SB27"/>
<proteinExistence type="predicted"/>